<dbReference type="GO" id="GO:0016811">
    <property type="term" value="F:hydrolase activity, acting on carbon-nitrogen (but not peptide) bonds, in linear amides"/>
    <property type="evidence" value="ECO:0007669"/>
    <property type="project" value="TreeGrafter"/>
</dbReference>
<evidence type="ECO:0000313" key="3">
    <source>
        <dbReference type="EMBL" id="MDI2099653.1"/>
    </source>
</evidence>
<reference evidence="3 4" key="1">
    <citation type="submission" date="2023-04" db="EMBL/GenBank/DDBJ databases">
        <title>Klugiella caeni sp. nov. isolated from the sludge of biochemical tank.</title>
        <authorList>
            <person name="Geng K."/>
        </authorList>
    </citation>
    <scope>NUCLEOTIDE SEQUENCE [LARGE SCALE GENOMIC DNA]</scope>
    <source>
        <strain evidence="3 4">YN-L-19</strain>
    </source>
</reference>
<dbReference type="SUPFAM" id="SSF102588">
    <property type="entry name" value="LmbE-like"/>
    <property type="match status" value="1"/>
</dbReference>
<keyword evidence="4" id="KW-1185">Reference proteome</keyword>
<dbReference type="GO" id="GO:0016137">
    <property type="term" value="P:glycoside metabolic process"/>
    <property type="evidence" value="ECO:0007669"/>
    <property type="project" value="UniProtKB-ARBA"/>
</dbReference>
<keyword evidence="2" id="KW-0812">Transmembrane</keyword>
<feature type="transmembrane region" description="Helical" evidence="2">
    <location>
        <begin position="341"/>
        <end position="366"/>
    </location>
</feature>
<dbReference type="RefSeq" id="WP_281489443.1">
    <property type="nucleotide sequence ID" value="NZ_CP159582.1"/>
</dbReference>
<evidence type="ECO:0000256" key="2">
    <source>
        <dbReference type="SAM" id="Phobius"/>
    </source>
</evidence>
<dbReference type="Pfam" id="PF02585">
    <property type="entry name" value="PIG-L"/>
    <property type="match status" value="1"/>
</dbReference>
<evidence type="ECO:0000313" key="4">
    <source>
        <dbReference type="Proteomes" id="UP001321506"/>
    </source>
</evidence>
<feature type="transmembrane region" description="Helical" evidence="2">
    <location>
        <begin position="315"/>
        <end position="334"/>
    </location>
</feature>
<keyword evidence="1" id="KW-0862">Zinc</keyword>
<protein>
    <submittedName>
        <fullName evidence="3">PIG-L family deacetylase</fullName>
    </submittedName>
</protein>
<dbReference type="PANTHER" id="PTHR12993">
    <property type="entry name" value="N-ACETYLGLUCOSAMINYL-PHOSPHATIDYLINOSITOL DE-N-ACETYLASE-RELATED"/>
    <property type="match status" value="1"/>
</dbReference>
<feature type="transmembrane region" description="Helical" evidence="2">
    <location>
        <begin position="372"/>
        <end position="389"/>
    </location>
</feature>
<evidence type="ECO:0000256" key="1">
    <source>
        <dbReference type="ARBA" id="ARBA00022833"/>
    </source>
</evidence>
<keyword evidence="2" id="KW-1133">Transmembrane helix</keyword>
<sequence length="398" mass="41343">MIPRVHEEAPFKGRVLFVHAHPDDETISSGGMLAALSEQGVQVSLLTLTRGELGEVIPEELRHLQGSPDLAPRREAELRAALQALGVSDHRYLGERDARWADLPPRRYEDSGMRWAEPGRAEPLDAVSASSLCGAPLAEVATDIAAAIAALQPDAVVSYDADGGYGHPDHVRAHQASRLAADAAGVPFWVIEPARGEAPAADGFAQPVPDDAVPIDARGVRERVTAALHAHRTQLQPVDGGFALSNGTRIPMPDIEYVRPLDPADPPAVVARSKSPKAAPPAALAAGALTVFGGLLIGAVMGALGTAAHQAVPPWGIALSLVMVASVLAALRALNETRLAAVAASVGLMVVIVMLATPGAGGSAFIPATPAGYAWTFGPAVVAFIALAWPRLGRSTRE</sequence>
<dbReference type="PANTHER" id="PTHR12993:SF26">
    <property type="entry name" value="1D-MYO-INOSITOL 2-ACETAMIDO-2-DEOXY-ALPHA-D-GLUCOPYRANOSIDE DEACETYLASE"/>
    <property type="match status" value="1"/>
</dbReference>
<dbReference type="AlphaFoldDB" id="A0AAW6TCC1"/>
<gene>
    <name evidence="3" type="ORF">QF206_11825</name>
</gene>
<comment type="caution">
    <text evidence="3">The sequence shown here is derived from an EMBL/GenBank/DDBJ whole genome shotgun (WGS) entry which is preliminary data.</text>
</comment>
<organism evidence="3 4">
    <name type="scientific">Ruicaihuangia caeni</name>
    <dbReference type="NCBI Taxonomy" id="3042517"/>
    <lineage>
        <taxon>Bacteria</taxon>
        <taxon>Bacillati</taxon>
        <taxon>Actinomycetota</taxon>
        <taxon>Actinomycetes</taxon>
        <taxon>Micrococcales</taxon>
        <taxon>Microbacteriaceae</taxon>
        <taxon>Ruicaihuangia</taxon>
    </lineage>
</organism>
<dbReference type="EMBL" id="JASATX010000006">
    <property type="protein sequence ID" value="MDI2099653.1"/>
    <property type="molecule type" value="Genomic_DNA"/>
</dbReference>
<keyword evidence="2" id="KW-0472">Membrane</keyword>
<proteinExistence type="predicted"/>
<dbReference type="Gene3D" id="3.40.50.10320">
    <property type="entry name" value="LmbE-like"/>
    <property type="match status" value="1"/>
</dbReference>
<dbReference type="InterPro" id="IPR003737">
    <property type="entry name" value="GlcNAc_PI_deacetylase-related"/>
</dbReference>
<feature type="transmembrane region" description="Helical" evidence="2">
    <location>
        <begin position="282"/>
        <end position="303"/>
    </location>
</feature>
<dbReference type="InterPro" id="IPR024078">
    <property type="entry name" value="LmbE-like_dom_sf"/>
</dbReference>
<accession>A0AAW6TCC1</accession>
<dbReference type="Proteomes" id="UP001321506">
    <property type="component" value="Unassembled WGS sequence"/>
</dbReference>
<name>A0AAW6TCC1_9MICO</name>